<keyword evidence="3" id="KW-1185">Reference proteome</keyword>
<accession>A0AAD9YF84</accession>
<feature type="region of interest" description="Disordered" evidence="1">
    <location>
        <begin position="1"/>
        <end position="43"/>
    </location>
</feature>
<organism evidence="2 3">
    <name type="scientific">Colletotrichum kahawae</name>
    <name type="common">Coffee berry disease fungus</name>
    <dbReference type="NCBI Taxonomy" id="34407"/>
    <lineage>
        <taxon>Eukaryota</taxon>
        <taxon>Fungi</taxon>
        <taxon>Dikarya</taxon>
        <taxon>Ascomycota</taxon>
        <taxon>Pezizomycotina</taxon>
        <taxon>Sordariomycetes</taxon>
        <taxon>Hypocreomycetidae</taxon>
        <taxon>Glomerellales</taxon>
        <taxon>Glomerellaceae</taxon>
        <taxon>Colletotrichum</taxon>
        <taxon>Colletotrichum gloeosporioides species complex</taxon>
    </lineage>
</organism>
<protein>
    <submittedName>
        <fullName evidence="2">Uncharacterized protein</fullName>
    </submittedName>
</protein>
<feature type="compositionally biased region" description="Polar residues" evidence="1">
    <location>
        <begin position="1"/>
        <end position="10"/>
    </location>
</feature>
<evidence type="ECO:0000313" key="2">
    <source>
        <dbReference type="EMBL" id="KAK2759271.1"/>
    </source>
</evidence>
<name>A0AAD9YF84_COLKA</name>
<dbReference type="EMBL" id="VYYT01000181">
    <property type="protein sequence ID" value="KAK2759271.1"/>
    <property type="molecule type" value="Genomic_DNA"/>
</dbReference>
<evidence type="ECO:0000313" key="3">
    <source>
        <dbReference type="Proteomes" id="UP001281614"/>
    </source>
</evidence>
<sequence>MDKTESSSNPAEALSPQIEALNLKLSSNSAPAPAPAPSTPKSPKHWYRSYGPLFKAYALALRSKISGAGDMYDDDKAFFTSTSMQRGVPLRMHEAYTNGRIFTLSDVIQNGPSPVLSEDGPSFVKYLERTDEEKLRIAEEKYRAIKREASLQFELAEFKWKEAQARDHEITLENRINKYGYDYLDACEERDLAKKGLRRAQQAGSRDVLRQKDLMESAVTSIQEIPGGTTFITKGEPPKDIVFRPLHVLSGFSITADHWADKGRQEERNLTELRIDLLEGFCRTWKELGFGQYEGSDKSYRKGSKDLERIRATIRDWKLVLRYTDLQAFEVNRGLWNISSFRTILPELARTAPNNLKNEVFQTTRVLLAYNADLVLRLPAELFGKLFPRGNNKAAENSDGRAKPTTSALEGVVMPSSIRGSLALRGRYEVTYF</sequence>
<proteinExistence type="predicted"/>
<reference evidence="2" key="1">
    <citation type="submission" date="2023-02" db="EMBL/GenBank/DDBJ databases">
        <title>Colletotrichum kahawae CIFC_Que2 genome sequencing and assembly.</title>
        <authorList>
            <person name="Baroncelli R."/>
        </authorList>
    </citation>
    <scope>NUCLEOTIDE SEQUENCE</scope>
    <source>
        <strain evidence="2">CIFC_Que2</strain>
    </source>
</reference>
<comment type="caution">
    <text evidence="2">The sequence shown here is derived from an EMBL/GenBank/DDBJ whole genome shotgun (WGS) entry which is preliminary data.</text>
</comment>
<dbReference type="AlphaFoldDB" id="A0AAD9YF84"/>
<gene>
    <name evidence="2" type="ORF">CKAH01_16687</name>
</gene>
<evidence type="ECO:0000256" key="1">
    <source>
        <dbReference type="SAM" id="MobiDB-lite"/>
    </source>
</evidence>
<dbReference type="Proteomes" id="UP001281614">
    <property type="component" value="Unassembled WGS sequence"/>
</dbReference>